<dbReference type="PANTHER" id="PTHR34183:SF1">
    <property type="entry name" value="ENDOLYTIC PEPTIDOGLYCAN TRANSGLYCOSYLASE RLPA"/>
    <property type="match status" value="1"/>
</dbReference>
<dbReference type="Gene3D" id="2.40.40.10">
    <property type="entry name" value="RlpA-like domain"/>
    <property type="match status" value="1"/>
</dbReference>
<dbReference type="NCBIfam" id="TIGR00413">
    <property type="entry name" value="rlpA"/>
    <property type="match status" value="1"/>
</dbReference>
<evidence type="ECO:0000256" key="5">
    <source>
        <dbReference type="RuleBase" id="RU003495"/>
    </source>
</evidence>
<dbReference type="STRING" id="1002804.HBZC1_14770"/>
<dbReference type="InterPro" id="IPR036908">
    <property type="entry name" value="RlpA-like_sf"/>
</dbReference>
<feature type="compositionally biased region" description="Polar residues" evidence="6">
    <location>
        <begin position="51"/>
        <end position="79"/>
    </location>
</feature>
<dbReference type="InterPro" id="IPR009009">
    <property type="entry name" value="RlpA-like_DPBB"/>
</dbReference>
<evidence type="ECO:0000256" key="1">
    <source>
        <dbReference type="ARBA" id="ARBA00022729"/>
    </source>
</evidence>
<keyword evidence="8" id="KW-0449">Lipoprotein</keyword>
<dbReference type="HAMAP" id="MF_02071">
    <property type="entry name" value="RlpA"/>
    <property type="match status" value="1"/>
</dbReference>
<dbReference type="eggNOG" id="COG0797">
    <property type="taxonomic scope" value="Bacteria"/>
</dbReference>
<evidence type="ECO:0000313" key="8">
    <source>
        <dbReference type="EMBL" id="CCB80463.1"/>
    </source>
</evidence>
<keyword evidence="9" id="KW-1185">Reference proteome</keyword>
<organism evidence="8 9">
    <name type="scientific">Helicobacter bizzozeronii (strain CIII-1)</name>
    <dbReference type="NCBI Taxonomy" id="1002804"/>
    <lineage>
        <taxon>Bacteria</taxon>
        <taxon>Pseudomonadati</taxon>
        <taxon>Campylobacterota</taxon>
        <taxon>Epsilonproteobacteria</taxon>
        <taxon>Campylobacterales</taxon>
        <taxon>Helicobacteraceae</taxon>
        <taxon>Helicobacter</taxon>
    </lineage>
</organism>
<dbReference type="GO" id="GO:0008932">
    <property type="term" value="F:lytic endotransglycosylase activity"/>
    <property type="evidence" value="ECO:0007669"/>
    <property type="project" value="UniProtKB-UniRule"/>
</dbReference>
<evidence type="ECO:0000259" key="7">
    <source>
        <dbReference type="PROSITE" id="PS51724"/>
    </source>
</evidence>
<dbReference type="InterPro" id="IPR034718">
    <property type="entry name" value="RlpA"/>
</dbReference>
<dbReference type="HOGENOM" id="CLU_042923_3_4_7"/>
<keyword evidence="2 4" id="KW-0456">Lyase</keyword>
<evidence type="ECO:0000313" key="9">
    <source>
        <dbReference type="Proteomes" id="UP000008387"/>
    </source>
</evidence>
<name>F8KUB2_HELBC</name>
<dbReference type="InterPro" id="IPR007730">
    <property type="entry name" value="SPOR-like_dom"/>
</dbReference>
<dbReference type="InterPro" id="IPR036680">
    <property type="entry name" value="SPOR-like_sf"/>
</dbReference>
<evidence type="ECO:0000256" key="6">
    <source>
        <dbReference type="SAM" id="MobiDB-lite"/>
    </source>
</evidence>
<protein>
    <recommendedName>
        <fullName evidence="4">Probable endolytic peptidoglycan transglycosylase RlpA</fullName>
        <ecNumber evidence="4">4.2.2.-</ecNumber>
    </recommendedName>
</protein>
<comment type="similarity">
    <text evidence="4 5">Belongs to the RlpA family.</text>
</comment>
<dbReference type="PANTHER" id="PTHR34183">
    <property type="entry name" value="ENDOLYTIC PEPTIDOGLYCAN TRANSGLYCOSYLASE RLPA"/>
    <property type="match status" value="1"/>
</dbReference>
<dbReference type="GO" id="GO:0000270">
    <property type="term" value="P:peptidoglycan metabolic process"/>
    <property type="evidence" value="ECO:0007669"/>
    <property type="project" value="UniProtKB-UniRule"/>
</dbReference>
<dbReference type="CDD" id="cd22268">
    <property type="entry name" value="DPBB_RlpA-like"/>
    <property type="match status" value="1"/>
</dbReference>
<dbReference type="Pfam" id="PF03330">
    <property type="entry name" value="DPBB_1"/>
    <property type="match status" value="1"/>
</dbReference>
<dbReference type="SUPFAM" id="SSF50685">
    <property type="entry name" value="Barwin-like endoglucanases"/>
    <property type="match status" value="1"/>
</dbReference>
<dbReference type="EC" id="4.2.2.-" evidence="4"/>
<dbReference type="EMBL" id="FR871757">
    <property type="protein sequence ID" value="CCB80463.1"/>
    <property type="molecule type" value="Genomic_DNA"/>
</dbReference>
<dbReference type="Pfam" id="PF05036">
    <property type="entry name" value="SPOR"/>
    <property type="match status" value="1"/>
</dbReference>
<keyword evidence="3 4" id="KW-0961">Cell wall biogenesis/degradation</keyword>
<keyword evidence="1" id="KW-0732">Signal</keyword>
<evidence type="ECO:0000256" key="3">
    <source>
        <dbReference type="ARBA" id="ARBA00023316"/>
    </source>
</evidence>
<dbReference type="InterPro" id="IPR012997">
    <property type="entry name" value="RplA"/>
</dbReference>
<dbReference type="Gene3D" id="3.30.70.1070">
    <property type="entry name" value="Sporulation related repeat"/>
    <property type="match status" value="1"/>
</dbReference>
<reference evidence="8 9" key="1">
    <citation type="journal article" date="2011" name="J. Bacteriol.">
        <title>Genome sequence of Helicobacter bizzozeronii strain CIII-1, an isolate from human gastric mucosa.</title>
        <authorList>
            <person name="Schott T."/>
            <person name="Rossi M."/>
            <person name="Hanninen M.L."/>
        </authorList>
    </citation>
    <scope>NUCLEOTIDE SEQUENCE [LARGE SCALE GENOMIC DNA]</scope>
    <source>
        <strain evidence="8 9">CIII-1</strain>
    </source>
</reference>
<dbReference type="SUPFAM" id="SSF110997">
    <property type="entry name" value="Sporulation related repeat"/>
    <property type="match status" value="1"/>
</dbReference>
<feature type="region of interest" description="Disordered" evidence="6">
    <location>
        <begin position="10"/>
        <end position="128"/>
    </location>
</feature>
<dbReference type="GO" id="GO:0071555">
    <property type="term" value="P:cell wall organization"/>
    <property type="evidence" value="ECO:0007669"/>
    <property type="project" value="UniProtKB-KW"/>
</dbReference>
<dbReference type="KEGG" id="hbi:HBZC1_14770"/>
<dbReference type="Proteomes" id="UP000008387">
    <property type="component" value="Chromosome"/>
</dbReference>
<feature type="compositionally biased region" description="Pro residues" evidence="6">
    <location>
        <begin position="83"/>
        <end position="117"/>
    </location>
</feature>
<dbReference type="AlphaFoldDB" id="F8KUB2"/>
<evidence type="ECO:0000256" key="4">
    <source>
        <dbReference type="HAMAP-Rule" id="MF_02071"/>
    </source>
</evidence>
<comment type="function">
    <text evidence="4">Lytic transglycosylase with a strong preference for naked glycan strands that lack stem peptides.</text>
</comment>
<feature type="domain" description="SPOR" evidence="7">
    <location>
        <begin position="292"/>
        <end position="370"/>
    </location>
</feature>
<proteinExistence type="inferred from homology"/>
<accession>F8KUB2</accession>
<evidence type="ECO:0000256" key="2">
    <source>
        <dbReference type="ARBA" id="ARBA00023239"/>
    </source>
</evidence>
<gene>
    <name evidence="4" type="primary">rlpA</name>
    <name evidence="8" type="ordered locus">HBZC1_14770</name>
</gene>
<dbReference type="PROSITE" id="PS51724">
    <property type="entry name" value="SPOR"/>
    <property type="match status" value="1"/>
</dbReference>
<dbReference type="GO" id="GO:0042834">
    <property type="term" value="F:peptidoglycan binding"/>
    <property type="evidence" value="ECO:0007669"/>
    <property type="project" value="InterPro"/>
</dbReference>
<sequence length="370" mass="40312">MACVLFLASCKQTPSTPHTPPPSAKSHESLWAYKDARNFGGAPSSAPYAPNTPTYSNEPYSPPTSQTPSRSYQPQPNFYTTPPSTPSPPSPPSAPSTPSPTPPLNSAPPTNPPPSASIPPTTAKVTSRSLTGGMIDSEAMQRATMRPYKVGGKTYYPTKVAVGQTFDGYASWYGPNFHARKTSNGETYNMYAHTAAHKTLPMNTIVKVTNKDNNKSTIVRINDRGPFVPNRIIDLSNIAARDIEMVGKGVAPVKLEVLGFGGVISKQYAKTLNTPQNHTLQKEFKVGPTQQSYSGGEFLLQVGAFRHKEGALKAQRDLQAKLKKGHKIRMVEGIKDNQPIYRVFISGFKSEEEASDYAKRMSQPTILVRE</sequence>